<dbReference type="PANTHER" id="PTHR13363">
    <property type="entry name" value="RING FINGER AND SRY DOMAIN-CONTAINING"/>
    <property type="match status" value="1"/>
</dbReference>
<dbReference type="PROSITE" id="PS50188">
    <property type="entry name" value="B302_SPRY"/>
    <property type="match status" value="2"/>
</dbReference>
<keyword evidence="2 4" id="KW-0863">Zinc-finger</keyword>
<dbReference type="EnsemblMetazoa" id="LLOJ009411-RA">
    <property type="protein sequence ID" value="LLOJ009411-PA"/>
    <property type="gene ID" value="LLOJ009411"/>
</dbReference>
<dbReference type="InterPro" id="IPR001841">
    <property type="entry name" value="Znf_RING"/>
</dbReference>
<dbReference type="SMART" id="SM00184">
    <property type="entry name" value="RING"/>
    <property type="match status" value="1"/>
</dbReference>
<organism evidence="8 9">
    <name type="scientific">Lutzomyia longipalpis</name>
    <name type="common">Sand fly</name>
    <dbReference type="NCBI Taxonomy" id="7200"/>
    <lineage>
        <taxon>Eukaryota</taxon>
        <taxon>Metazoa</taxon>
        <taxon>Ecdysozoa</taxon>
        <taxon>Arthropoda</taxon>
        <taxon>Hexapoda</taxon>
        <taxon>Insecta</taxon>
        <taxon>Pterygota</taxon>
        <taxon>Neoptera</taxon>
        <taxon>Endopterygota</taxon>
        <taxon>Diptera</taxon>
        <taxon>Nematocera</taxon>
        <taxon>Psychodoidea</taxon>
        <taxon>Psychodidae</taxon>
        <taxon>Lutzomyia</taxon>
        <taxon>Lutzomyia</taxon>
    </lineage>
</organism>
<evidence type="ECO:0000256" key="1">
    <source>
        <dbReference type="ARBA" id="ARBA00022723"/>
    </source>
</evidence>
<dbReference type="InterPro" id="IPR043136">
    <property type="entry name" value="B30.2/SPRY_sf"/>
</dbReference>
<dbReference type="GO" id="GO:0005737">
    <property type="term" value="C:cytoplasm"/>
    <property type="evidence" value="ECO:0007669"/>
    <property type="project" value="TreeGrafter"/>
</dbReference>
<feature type="domain" description="B30.2/SPRY" evidence="7">
    <location>
        <begin position="651"/>
        <end position="834"/>
    </location>
</feature>
<dbReference type="Pfam" id="PF00622">
    <property type="entry name" value="SPRY"/>
    <property type="match status" value="2"/>
</dbReference>
<accession>A0A1B0CWM7</accession>
<feature type="compositionally biased region" description="Basic and acidic residues" evidence="5">
    <location>
        <begin position="1"/>
        <end position="11"/>
    </location>
</feature>
<dbReference type="InterPro" id="IPR003877">
    <property type="entry name" value="SPRY_dom"/>
</dbReference>
<protein>
    <recommendedName>
        <fullName evidence="10">Ring finger and spry domain-containing protein 1</fullName>
    </recommendedName>
</protein>
<dbReference type="GO" id="GO:0051603">
    <property type="term" value="P:proteolysis involved in protein catabolic process"/>
    <property type="evidence" value="ECO:0007669"/>
    <property type="project" value="TreeGrafter"/>
</dbReference>
<proteinExistence type="predicted"/>
<dbReference type="CDD" id="cd16566">
    <property type="entry name" value="RING-HC_RSPRY1"/>
    <property type="match status" value="1"/>
</dbReference>
<sequence length="930" mass="105328">MGVCLCKDKSSSDSGQDDSVETFDGPTSTRSKHSLSETVDRLIRETLDIIGEIVENEPEPPASMMQLHDITERPTGWLQLVKSLINVVPLEHPMGPNVILLLLDDSPLPTKESMLQTADMIPQFSHGRGFARRNRNFCVILGCLADRLAGPNSVAILSDNILKYLLGNLDEDTNPDVMLFSLIALEKFAQTSENKATIKHSLKLLPNNPLVALERHINSRDFLMRQVGFCARWCLDNYFTLDTRKYSYEMVDLTSVNVMLNTKDVSEYLKISPDGLEARCDAYSFESVRCTFQVHAGCWYYEVTIITPGVMQIGWATKESKFLSREGYGIGDDPHSMAFDGCRQLIWYNAQSITHDFPRWQAGSTLGCLLDLDNQEIVFSLNGVESKVFKQVFRSVKEGFFAAASFMSFQQCRFNFGATPFRFPPKQRGDVKNFNDFAHLSPHDKIVLPRHIFLDQLRRLSVKEDSCSLEPEPPASMMQLHDITERPTGWLQLVKSLINVVPLEHPMGPNVILLLLDDSPLPTKESMLQTADMIPQFSHGRGFARRNRNFCVILGCLADRLAGPNSVAILSDNILKYLLGNLDEDTNPDVMLFSLIALEKFAQTSENKATIKHSLKLLPNNPLVALERHINSRDFLMRQVGFCARWCLDNYFTLDTRKYSYEMVDLTSVNVMLNTKDVSEYLKISPDGLEARCDAYSFESVRCTFQVHAGCWYYEVTIITPGVMQIGWATKESKFLSREGYGIGDDPHSMAFDGCRQLIWYNAQSIPHDFPRWQAGSTLGCLLDLDNQEIVFSLNGVESKVFKQVFRSVKEGFFAAASFMSFQQCRFNFGATPFRFPPKQRGDVKNFNDFAHLSPHDKIVLPRHIFLDQLRRLSVKEDSCSLCVDEKATVQIEPCKHRGFCSKCVTQLRFCPMCRGEILDTIQETSSEGV</sequence>
<dbReference type="GO" id="GO:0004842">
    <property type="term" value="F:ubiquitin-protein transferase activity"/>
    <property type="evidence" value="ECO:0007669"/>
    <property type="project" value="InterPro"/>
</dbReference>
<reference evidence="8" key="1">
    <citation type="submission" date="2020-05" db="UniProtKB">
        <authorList>
            <consortium name="EnsemblMetazoa"/>
        </authorList>
    </citation>
    <scope>IDENTIFICATION</scope>
    <source>
        <strain evidence="8">Jacobina</strain>
    </source>
</reference>
<dbReference type="SMART" id="SM00449">
    <property type="entry name" value="SPRY"/>
    <property type="match status" value="2"/>
</dbReference>
<dbReference type="InterPro" id="IPR035774">
    <property type="entry name" value="SPRY_RSPRY1"/>
</dbReference>
<dbReference type="SUPFAM" id="SSF57850">
    <property type="entry name" value="RING/U-box"/>
    <property type="match status" value="1"/>
</dbReference>
<dbReference type="CDD" id="cd12883">
    <property type="entry name" value="SPRY_RING"/>
    <property type="match status" value="2"/>
</dbReference>
<feature type="region of interest" description="Disordered" evidence="5">
    <location>
        <begin position="1"/>
        <end position="36"/>
    </location>
</feature>
<dbReference type="SUPFAM" id="SSF49899">
    <property type="entry name" value="Concanavalin A-like lectins/glucanases"/>
    <property type="match status" value="2"/>
</dbReference>
<dbReference type="VEuPathDB" id="VectorBase:LLOJ009411"/>
<dbReference type="GO" id="GO:0008270">
    <property type="term" value="F:zinc ion binding"/>
    <property type="evidence" value="ECO:0007669"/>
    <property type="project" value="UniProtKB-KW"/>
</dbReference>
<feature type="domain" description="RING-type" evidence="6">
    <location>
        <begin position="880"/>
        <end position="915"/>
    </location>
</feature>
<dbReference type="Gene3D" id="3.30.40.10">
    <property type="entry name" value="Zinc/RING finger domain, C3HC4 (zinc finger)"/>
    <property type="match status" value="1"/>
</dbReference>
<evidence type="ECO:0000259" key="6">
    <source>
        <dbReference type="PROSITE" id="PS50089"/>
    </source>
</evidence>
<dbReference type="PANTHER" id="PTHR13363:SF6">
    <property type="entry name" value="RING FINGER AND SPRY DOMAIN-CONTAINING PROTEIN 1"/>
    <property type="match status" value="1"/>
</dbReference>
<dbReference type="InterPro" id="IPR016024">
    <property type="entry name" value="ARM-type_fold"/>
</dbReference>
<dbReference type="Gene3D" id="2.60.120.920">
    <property type="match status" value="2"/>
</dbReference>
<evidence type="ECO:0000256" key="4">
    <source>
        <dbReference type="PROSITE-ProRule" id="PRU00175"/>
    </source>
</evidence>
<evidence type="ECO:0000313" key="9">
    <source>
        <dbReference type="Proteomes" id="UP000092461"/>
    </source>
</evidence>
<dbReference type="EMBL" id="AJWK01032703">
    <property type="status" value="NOT_ANNOTATED_CDS"/>
    <property type="molecule type" value="Genomic_DNA"/>
</dbReference>
<evidence type="ECO:0008006" key="10">
    <source>
        <dbReference type="Google" id="ProtNLM"/>
    </source>
</evidence>
<dbReference type="SUPFAM" id="SSF48371">
    <property type="entry name" value="ARM repeat"/>
    <property type="match status" value="1"/>
</dbReference>
<dbReference type="Proteomes" id="UP000092461">
    <property type="component" value="Unassembled WGS sequence"/>
</dbReference>
<evidence type="ECO:0000256" key="5">
    <source>
        <dbReference type="SAM" id="MobiDB-lite"/>
    </source>
</evidence>
<dbReference type="PROSITE" id="PS50089">
    <property type="entry name" value="ZF_RING_2"/>
    <property type="match status" value="1"/>
</dbReference>
<dbReference type="Pfam" id="PF13920">
    <property type="entry name" value="zf-C3HC4_3"/>
    <property type="match status" value="1"/>
</dbReference>
<evidence type="ECO:0000256" key="2">
    <source>
        <dbReference type="ARBA" id="ARBA00022771"/>
    </source>
</evidence>
<feature type="domain" description="B30.2/SPRY" evidence="7">
    <location>
        <begin position="238"/>
        <end position="421"/>
    </location>
</feature>
<dbReference type="AlphaFoldDB" id="A0A1B0CWM7"/>
<evidence type="ECO:0000259" key="7">
    <source>
        <dbReference type="PROSITE" id="PS50188"/>
    </source>
</evidence>
<keyword evidence="3" id="KW-0862">Zinc</keyword>
<dbReference type="InterPro" id="IPR001870">
    <property type="entry name" value="B30.2/SPRY"/>
</dbReference>
<dbReference type="InterPro" id="IPR045129">
    <property type="entry name" value="RNF123/RKP/RSPRY1"/>
</dbReference>
<dbReference type="VEuPathDB" id="VectorBase:LLONM1_003026"/>
<name>A0A1B0CWM7_LUTLO</name>
<evidence type="ECO:0000256" key="3">
    <source>
        <dbReference type="ARBA" id="ARBA00022833"/>
    </source>
</evidence>
<dbReference type="InterPro" id="IPR013320">
    <property type="entry name" value="ConA-like_dom_sf"/>
</dbReference>
<dbReference type="InterPro" id="IPR013083">
    <property type="entry name" value="Znf_RING/FYVE/PHD"/>
</dbReference>
<keyword evidence="9" id="KW-1185">Reference proteome</keyword>
<keyword evidence="1" id="KW-0479">Metal-binding</keyword>
<evidence type="ECO:0000313" key="8">
    <source>
        <dbReference type="EnsemblMetazoa" id="LLOJ009411-PA"/>
    </source>
</evidence>
<dbReference type="EMBL" id="AJWK01032702">
    <property type="status" value="NOT_ANNOTATED_CDS"/>
    <property type="molecule type" value="Genomic_DNA"/>
</dbReference>